<evidence type="ECO:0000256" key="5">
    <source>
        <dbReference type="SAM" id="MobiDB-lite"/>
    </source>
</evidence>
<evidence type="ECO:0000256" key="3">
    <source>
        <dbReference type="ARBA" id="ARBA00022833"/>
    </source>
</evidence>
<dbReference type="GO" id="GO:0008270">
    <property type="term" value="F:zinc ion binding"/>
    <property type="evidence" value="ECO:0007669"/>
    <property type="project" value="UniProtKB-KW"/>
</dbReference>
<protein>
    <submittedName>
        <fullName evidence="7">DnaK suppressor protein</fullName>
    </submittedName>
</protein>
<feature type="domain" description="Zinc finger DksA/TraR C4-type" evidence="6">
    <location>
        <begin position="138"/>
        <end position="173"/>
    </location>
</feature>
<dbReference type="InterPro" id="IPR020458">
    <property type="entry name" value="Znf_DskA_TraR_CS"/>
</dbReference>
<keyword evidence="2" id="KW-0863">Zinc-finger</keyword>
<evidence type="ECO:0000256" key="1">
    <source>
        <dbReference type="ARBA" id="ARBA00022723"/>
    </source>
</evidence>
<organism evidence="7 8">
    <name type="scientific">Microlunatus kandeliicorticis</name>
    <dbReference type="NCBI Taxonomy" id="1759536"/>
    <lineage>
        <taxon>Bacteria</taxon>
        <taxon>Bacillati</taxon>
        <taxon>Actinomycetota</taxon>
        <taxon>Actinomycetes</taxon>
        <taxon>Propionibacteriales</taxon>
        <taxon>Propionibacteriaceae</taxon>
        <taxon>Microlunatus</taxon>
    </lineage>
</organism>
<dbReference type="Pfam" id="PF01258">
    <property type="entry name" value="zf-dskA_traR"/>
    <property type="match status" value="1"/>
</dbReference>
<dbReference type="SUPFAM" id="SSF57716">
    <property type="entry name" value="Glucocorticoid receptor-like (DNA-binding domain)"/>
    <property type="match status" value="1"/>
</dbReference>
<evidence type="ECO:0000256" key="4">
    <source>
        <dbReference type="PROSITE-ProRule" id="PRU00510"/>
    </source>
</evidence>
<sequence>MTTKKTATAGRTATAGAETDSLPTGTASPGTTKTRSRGRATVRPEDLPVRPGEDPWTAEELDEVRTELEQEVERLSGQIETSNAELVGLLRDGSDGAGRDAADVGSTNFERDHEMSLANNARVMLEQSQLALKHIEQGTYGVCDNCGQPIGKGRLQVFPRATLCVTCKQREERR</sequence>
<dbReference type="InterPro" id="IPR037187">
    <property type="entry name" value="DnaK_N"/>
</dbReference>
<dbReference type="Gene3D" id="1.20.120.910">
    <property type="entry name" value="DksA, coiled-coil domain"/>
    <property type="match status" value="1"/>
</dbReference>
<comment type="caution">
    <text evidence="7">The sequence shown here is derived from an EMBL/GenBank/DDBJ whole genome shotgun (WGS) entry which is preliminary data.</text>
</comment>
<evidence type="ECO:0000313" key="7">
    <source>
        <dbReference type="EMBL" id="MBA8794302.1"/>
    </source>
</evidence>
<evidence type="ECO:0000256" key="2">
    <source>
        <dbReference type="ARBA" id="ARBA00022771"/>
    </source>
</evidence>
<feature type="compositionally biased region" description="Basic and acidic residues" evidence="5">
    <location>
        <begin position="42"/>
        <end position="53"/>
    </location>
</feature>
<dbReference type="AlphaFoldDB" id="A0A7W3IS87"/>
<dbReference type="PANTHER" id="PTHR33823:SF2">
    <property type="entry name" value="RNA POLYMERASE-BINDING TRANSCRIPTION FACTOR DKSA"/>
    <property type="match status" value="1"/>
</dbReference>
<feature type="zinc finger region" description="dksA C4-type" evidence="4">
    <location>
        <begin position="143"/>
        <end position="167"/>
    </location>
</feature>
<proteinExistence type="predicted"/>
<feature type="region of interest" description="Disordered" evidence="5">
    <location>
        <begin position="1"/>
        <end position="59"/>
    </location>
</feature>
<dbReference type="PROSITE" id="PS01102">
    <property type="entry name" value="ZF_DKSA_1"/>
    <property type="match status" value="1"/>
</dbReference>
<feature type="compositionally biased region" description="Polar residues" evidence="5">
    <location>
        <begin position="21"/>
        <end position="33"/>
    </location>
</feature>
<dbReference type="PROSITE" id="PS51128">
    <property type="entry name" value="ZF_DKSA_2"/>
    <property type="match status" value="1"/>
</dbReference>
<dbReference type="PANTHER" id="PTHR33823">
    <property type="entry name" value="RNA POLYMERASE-BINDING TRANSCRIPTION FACTOR DKSA-RELATED"/>
    <property type="match status" value="1"/>
</dbReference>
<gene>
    <name evidence="7" type="ORF">FHX74_001921</name>
</gene>
<feature type="compositionally biased region" description="Low complexity" evidence="5">
    <location>
        <begin position="1"/>
        <end position="19"/>
    </location>
</feature>
<accession>A0A7W3IS87</accession>
<keyword evidence="1" id="KW-0479">Metal-binding</keyword>
<dbReference type="InterPro" id="IPR000962">
    <property type="entry name" value="Znf_DskA_TraR"/>
</dbReference>
<dbReference type="SUPFAM" id="SSF109635">
    <property type="entry name" value="DnaK suppressor protein DksA, alpha-hairpin domain"/>
    <property type="match status" value="1"/>
</dbReference>
<keyword evidence="8" id="KW-1185">Reference proteome</keyword>
<name>A0A7W3IS87_9ACTN</name>
<dbReference type="EMBL" id="JACGWT010000003">
    <property type="protein sequence ID" value="MBA8794302.1"/>
    <property type="molecule type" value="Genomic_DNA"/>
</dbReference>
<keyword evidence="3" id="KW-0862">Zinc</keyword>
<dbReference type="Proteomes" id="UP000523079">
    <property type="component" value="Unassembled WGS sequence"/>
</dbReference>
<evidence type="ECO:0000313" key="8">
    <source>
        <dbReference type="Proteomes" id="UP000523079"/>
    </source>
</evidence>
<reference evidence="7 8" key="1">
    <citation type="submission" date="2020-07" db="EMBL/GenBank/DDBJ databases">
        <title>Sequencing the genomes of 1000 actinobacteria strains.</title>
        <authorList>
            <person name="Klenk H.-P."/>
        </authorList>
    </citation>
    <scope>NUCLEOTIDE SEQUENCE [LARGE SCALE GENOMIC DNA]</scope>
    <source>
        <strain evidence="7 8">DSM 100723</strain>
    </source>
</reference>
<evidence type="ECO:0000259" key="6">
    <source>
        <dbReference type="Pfam" id="PF01258"/>
    </source>
</evidence>